<keyword evidence="2 4" id="KW-0238">DNA-binding</keyword>
<evidence type="ECO:0000256" key="4">
    <source>
        <dbReference type="PROSITE-ProRule" id="PRU00335"/>
    </source>
</evidence>
<dbReference type="Pfam" id="PF00440">
    <property type="entry name" value="TetR_N"/>
    <property type="match status" value="1"/>
</dbReference>
<evidence type="ECO:0000259" key="5">
    <source>
        <dbReference type="PROSITE" id="PS50977"/>
    </source>
</evidence>
<evidence type="ECO:0000313" key="6">
    <source>
        <dbReference type="EMBL" id="MFC3071570.1"/>
    </source>
</evidence>
<comment type="caution">
    <text evidence="6">The sequence shown here is derived from an EMBL/GenBank/DDBJ whole genome shotgun (WGS) entry which is preliminary data.</text>
</comment>
<evidence type="ECO:0000256" key="2">
    <source>
        <dbReference type="ARBA" id="ARBA00023125"/>
    </source>
</evidence>
<dbReference type="InterPro" id="IPR009057">
    <property type="entry name" value="Homeodomain-like_sf"/>
</dbReference>
<dbReference type="PANTHER" id="PTHR30055">
    <property type="entry name" value="HTH-TYPE TRANSCRIPTIONAL REGULATOR RUTR"/>
    <property type="match status" value="1"/>
</dbReference>
<evidence type="ECO:0000256" key="1">
    <source>
        <dbReference type="ARBA" id="ARBA00023015"/>
    </source>
</evidence>
<name>A0ABV7DBA7_9HYPH</name>
<reference evidence="7" key="1">
    <citation type="journal article" date="2019" name="Int. J. Syst. Evol. Microbiol.">
        <title>The Global Catalogue of Microorganisms (GCM) 10K type strain sequencing project: providing services to taxonomists for standard genome sequencing and annotation.</title>
        <authorList>
            <consortium name="The Broad Institute Genomics Platform"/>
            <consortium name="The Broad Institute Genome Sequencing Center for Infectious Disease"/>
            <person name="Wu L."/>
            <person name="Ma J."/>
        </authorList>
    </citation>
    <scope>NUCLEOTIDE SEQUENCE [LARGE SCALE GENOMIC DNA]</scope>
    <source>
        <strain evidence="7">KCTC 52677</strain>
    </source>
</reference>
<protein>
    <submittedName>
        <fullName evidence="6">TetR/AcrR family transcriptional regulator</fullName>
    </submittedName>
</protein>
<dbReference type="Pfam" id="PF09209">
    <property type="entry name" value="CecR_C"/>
    <property type="match status" value="1"/>
</dbReference>
<dbReference type="InterPro" id="IPR050109">
    <property type="entry name" value="HTH-type_TetR-like_transc_reg"/>
</dbReference>
<dbReference type="SUPFAM" id="SSF48498">
    <property type="entry name" value="Tetracyclin repressor-like, C-terminal domain"/>
    <property type="match status" value="1"/>
</dbReference>
<dbReference type="PANTHER" id="PTHR30055:SF234">
    <property type="entry name" value="HTH-TYPE TRANSCRIPTIONAL REGULATOR BETI"/>
    <property type="match status" value="1"/>
</dbReference>
<dbReference type="Proteomes" id="UP001595377">
    <property type="component" value="Unassembled WGS sequence"/>
</dbReference>
<dbReference type="PROSITE" id="PS50977">
    <property type="entry name" value="HTH_TETR_2"/>
    <property type="match status" value="1"/>
</dbReference>
<dbReference type="PRINTS" id="PR00455">
    <property type="entry name" value="HTHTETR"/>
</dbReference>
<dbReference type="SUPFAM" id="SSF46689">
    <property type="entry name" value="Homeodomain-like"/>
    <property type="match status" value="1"/>
</dbReference>
<keyword evidence="1" id="KW-0805">Transcription regulation</keyword>
<accession>A0ABV7DBA7</accession>
<keyword evidence="3" id="KW-0804">Transcription</keyword>
<evidence type="ECO:0000256" key="3">
    <source>
        <dbReference type="ARBA" id="ARBA00023163"/>
    </source>
</evidence>
<organism evidence="6 7">
    <name type="scientific">Shinella pollutisoli</name>
    <dbReference type="NCBI Taxonomy" id="2250594"/>
    <lineage>
        <taxon>Bacteria</taxon>
        <taxon>Pseudomonadati</taxon>
        <taxon>Pseudomonadota</taxon>
        <taxon>Alphaproteobacteria</taxon>
        <taxon>Hyphomicrobiales</taxon>
        <taxon>Rhizobiaceae</taxon>
        <taxon>Shinella</taxon>
    </lineage>
</organism>
<dbReference type="RefSeq" id="WP_306766311.1">
    <property type="nucleotide sequence ID" value="NZ_JANFDG010000016.1"/>
</dbReference>
<dbReference type="InterPro" id="IPR001647">
    <property type="entry name" value="HTH_TetR"/>
</dbReference>
<keyword evidence="7" id="KW-1185">Reference proteome</keyword>
<dbReference type="InterPro" id="IPR015292">
    <property type="entry name" value="Tscrpt_reg_YbiH_C"/>
</dbReference>
<dbReference type="InterPro" id="IPR036271">
    <property type="entry name" value="Tet_transcr_reg_TetR-rel_C_sf"/>
</dbReference>
<feature type="DNA-binding region" description="H-T-H motif" evidence="4">
    <location>
        <begin position="53"/>
        <end position="72"/>
    </location>
</feature>
<gene>
    <name evidence="6" type="ORF">ACFOHH_00460</name>
</gene>
<sequence>MVSIEAGEKREPEQVVAMKKTVRTQRTDGGVTYHRILDAAGELFASIGLAETTNKMIAAKAEVDLASINYHFGSRNGLYQAVLVEAHRRLVSIESLQQLVSTDLPAREKLRLLIEMLVESATLDHGWHARVLSREFLSPTSNLQALQRSEIPGKFPFVLAILAEITAIPSGDPALLRCLISVVAPCAMLLVVGRNVSALADEIRHMPREDLVEHLYSFAIAGLEAIGNCQASPDARGSASASNGHTD</sequence>
<feature type="domain" description="HTH tetR-type" evidence="5">
    <location>
        <begin position="30"/>
        <end position="90"/>
    </location>
</feature>
<proteinExistence type="predicted"/>
<dbReference type="EMBL" id="JBHRSP010000001">
    <property type="protein sequence ID" value="MFC3071570.1"/>
    <property type="molecule type" value="Genomic_DNA"/>
</dbReference>
<evidence type="ECO:0000313" key="7">
    <source>
        <dbReference type="Proteomes" id="UP001595377"/>
    </source>
</evidence>
<dbReference type="Gene3D" id="1.10.357.10">
    <property type="entry name" value="Tetracycline Repressor, domain 2"/>
    <property type="match status" value="1"/>
</dbReference>